<proteinExistence type="predicted"/>
<name>A0A9Q1QQF9_9CARY</name>
<dbReference type="InterPro" id="IPR052929">
    <property type="entry name" value="RNase_H-like_EbsB-rel"/>
</dbReference>
<keyword evidence="3" id="KW-1185">Reference proteome</keyword>
<dbReference type="PANTHER" id="PTHR47074">
    <property type="entry name" value="BNAC02G40300D PROTEIN"/>
    <property type="match status" value="1"/>
</dbReference>
<evidence type="ECO:0000313" key="3">
    <source>
        <dbReference type="Proteomes" id="UP001153076"/>
    </source>
</evidence>
<dbReference type="Pfam" id="PF13456">
    <property type="entry name" value="RVT_3"/>
    <property type="match status" value="1"/>
</dbReference>
<organism evidence="2 3">
    <name type="scientific">Carnegiea gigantea</name>
    <dbReference type="NCBI Taxonomy" id="171969"/>
    <lineage>
        <taxon>Eukaryota</taxon>
        <taxon>Viridiplantae</taxon>
        <taxon>Streptophyta</taxon>
        <taxon>Embryophyta</taxon>
        <taxon>Tracheophyta</taxon>
        <taxon>Spermatophyta</taxon>
        <taxon>Magnoliopsida</taxon>
        <taxon>eudicotyledons</taxon>
        <taxon>Gunneridae</taxon>
        <taxon>Pentapetalae</taxon>
        <taxon>Caryophyllales</taxon>
        <taxon>Cactineae</taxon>
        <taxon>Cactaceae</taxon>
        <taxon>Cactoideae</taxon>
        <taxon>Echinocereeae</taxon>
        <taxon>Carnegiea</taxon>
    </lineage>
</organism>
<evidence type="ECO:0000259" key="1">
    <source>
        <dbReference type="Pfam" id="PF13456"/>
    </source>
</evidence>
<gene>
    <name evidence="2" type="ORF">Cgig2_012219</name>
</gene>
<dbReference type="Proteomes" id="UP001153076">
    <property type="component" value="Unassembled WGS sequence"/>
</dbReference>
<comment type="caution">
    <text evidence="2">The sequence shown here is derived from an EMBL/GenBank/DDBJ whole genome shotgun (WGS) entry which is preliminary data.</text>
</comment>
<feature type="domain" description="RNase H type-1" evidence="1">
    <location>
        <begin position="109"/>
        <end position="172"/>
    </location>
</feature>
<dbReference type="PANTHER" id="PTHR47074:SF21">
    <property type="entry name" value="RNASE H TYPE-1 DOMAIN-CONTAINING PROTEIN"/>
    <property type="match status" value="1"/>
</dbReference>
<dbReference type="OrthoDB" id="1906820at2759"/>
<dbReference type="GO" id="GO:0003676">
    <property type="term" value="F:nucleic acid binding"/>
    <property type="evidence" value="ECO:0007669"/>
    <property type="project" value="InterPro"/>
</dbReference>
<accession>A0A9Q1QQF9</accession>
<protein>
    <recommendedName>
        <fullName evidence="1">RNase H type-1 domain-containing protein</fullName>
    </recommendedName>
</protein>
<sequence>MLMGELNILELGYFAAVLWEVWNARSKFLFRNQDRELGSLSMRAMGFVDGFRAAQSKLQAPEPVLRHLWKPLQARLWKLNFDAGRVGEEGFRYRFIVMDAMGGVLGSSVGFLSVIVEGDNLLLMNYLQSGECPNTYFGILAKEILALSLSFLFVSWSHVRQEGNRVAHLIAHYQPLVWDERLWLDDSPKYIIDLAAVDWCKFTKSDK</sequence>
<dbReference type="EMBL" id="JAKOGI010000029">
    <property type="protein sequence ID" value="KAJ8448575.1"/>
    <property type="molecule type" value="Genomic_DNA"/>
</dbReference>
<dbReference type="AlphaFoldDB" id="A0A9Q1QQF9"/>
<reference evidence="2" key="1">
    <citation type="submission" date="2022-04" db="EMBL/GenBank/DDBJ databases">
        <title>Carnegiea gigantea Genome sequencing and assembly v2.</title>
        <authorList>
            <person name="Copetti D."/>
            <person name="Sanderson M.J."/>
            <person name="Burquez A."/>
            <person name="Wojciechowski M.F."/>
        </authorList>
    </citation>
    <scope>NUCLEOTIDE SEQUENCE</scope>
    <source>
        <strain evidence="2">SGP5-SGP5p</strain>
        <tissue evidence="2">Aerial part</tissue>
    </source>
</reference>
<dbReference type="GO" id="GO:0004523">
    <property type="term" value="F:RNA-DNA hybrid ribonuclease activity"/>
    <property type="evidence" value="ECO:0007669"/>
    <property type="project" value="InterPro"/>
</dbReference>
<evidence type="ECO:0000313" key="2">
    <source>
        <dbReference type="EMBL" id="KAJ8448575.1"/>
    </source>
</evidence>
<dbReference type="InterPro" id="IPR002156">
    <property type="entry name" value="RNaseH_domain"/>
</dbReference>